<dbReference type="PANTHER" id="PTHR31988:SF19">
    <property type="entry name" value="9-O-ACETYL-N-ACETYLNEURAMINIC ACID DEACETYLASE-RELATED"/>
    <property type="match status" value="1"/>
</dbReference>
<dbReference type="PROSITE" id="PS51257">
    <property type="entry name" value="PROKAR_LIPOPROTEIN"/>
    <property type="match status" value="1"/>
</dbReference>
<evidence type="ECO:0000313" key="4">
    <source>
        <dbReference type="Proteomes" id="UP001243717"/>
    </source>
</evidence>
<dbReference type="InterPro" id="IPR052940">
    <property type="entry name" value="Carb_Esterase_6"/>
</dbReference>
<feature type="domain" description="Sialate O-acetylesterase" evidence="2">
    <location>
        <begin position="48"/>
        <end position="321"/>
    </location>
</feature>
<comment type="caution">
    <text evidence="3">The sequence shown here is derived from an EMBL/GenBank/DDBJ whole genome shotgun (WGS) entry which is preliminary data.</text>
</comment>
<evidence type="ECO:0000259" key="2">
    <source>
        <dbReference type="Pfam" id="PF03629"/>
    </source>
</evidence>
<dbReference type="SUPFAM" id="SSF52266">
    <property type="entry name" value="SGNH hydrolase"/>
    <property type="match status" value="1"/>
</dbReference>
<keyword evidence="1" id="KW-0378">Hydrolase</keyword>
<dbReference type="SUPFAM" id="SSF75005">
    <property type="entry name" value="Arabinanase/levansucrase/invertase"/>
    <property type="match status" value="1"/>
</dbReference>
<evidence type="ECO:0000313" key="3">
    <source>
        <dbReference type="EMBL" id="MDQ8193683.1"/>
    </source>
</evidence>
<keyword evidence="4" id="KW-1185">Reference proteome</keyword>
<dbReference type="RefSeq" id="WP_308984166.1">
    <property type="nucleotide sequence ID" value="NZ_JARXIC010000005.1"/>
</dbReference>
<protein>
    <submittedName>
        <fullName evidence="3">Sialate O-acetylesterase</fullName>
    </submittedName>
</protein>
<dbReference type="Pfam" id="PF03629">
    <property type="entry name" value="SASA"/>
    <property type="match status" value="1"/>
</dbReference>
<proteinExistence type="predicted"/>
<evidence type="ECO:0000256" key="1">
    <source>
        <dbReference type="ARBA" id="ARBA00022801"/>
    </source>
</evidence>
<dbReference type="EMBL" id="JARXIC010000005">
    <property type="protein sequence ID" value="MDQ8193683.1"/>
    <property type="molecule type" value="Genomic_DNA"/>
</dbReference>
<dbReference type="InterPro" id="IPR005181">
    <property type="entry name" value="SASA"/>
</dbReference>
<dbReference type="Gene3D" id="3.40.50.1110">
    <property type="entry name" value="SGNH hydrolase"/>
    <property type="match status" value="1"/>
</dbReference>
<sequence length="1191" mass="131480">MFKNCFANSFLSVRGILVIIMLSFGILLGCRAAVGQEAVGSQGRVFLVLFGGQSNALGWGYQQYLLEHNDPLAQPQADVDFYYTIAGEGYLPENTLVKLQPGTSHKAEKPGGFYPDLKEPVCRFGPELSMGRTIRDRLANTEDKVAVVKFAHGGTSLYDIADWRPDGTAEKREDGKLYRLFQNTVEGAIAALKAEYPGREIVVMGMGWVQGESDALENKGAEYAEHLTRFIQDIRATYGEQVVFAYNQVSPAQYAYSSNLSWVAQWEMVAVAQQAVATSMDAVFMTPTTGDLYSVADATSEGKFHFTTPALLQIGRDLGNVIVTNSGQAVLDKDLAGDDYTLRASVDADKSNSESAAMHAVVRMNSAQLDYFVAGTQVFKDRDFVLNVPPALLKGLPFMRGHIAGTSFSVITGGKIYVLTAPLSSVSVSQVESLESYGFRLVPGVMMDPLFGDNRGDRVLVYEKNVEAGESYTFNKWAVIVGAAPSAQLPVHGEAAPDEHVVLRMSRGEVDRFVVGARIFRDRDFVLNAPPAVLDNLPFIRAGIDSLFFTVIRGGPLYVLTPPESSGSISQVKNLESHGFQLVTGVTMSPLFGTNPGDGVLVYKKKVKSGETYRFKKWAVLVDAVLKGQKQLYQPKKGLDEVLYNGIQLPAEWPPTQYVASREPMPVPYLKKIPEVIPVDVGRQLFVDDFLIEDTNLTRNFHLPIKYHGNPVLTPETGLERALDANGLAIATPKSGGMWWDSQDQLFKLWYEAGWFGGIGLATSSDGIHWQRPQVSGNGQRRALNEVTPSGVRPDSWNVILDSWTENPDERYKLFVRPPGGDFGIGAYCYVSSDGVNWSDAVTTGPMGDRSTVFYNPFREKWVFSLRSMFTGRSRHYWESDAFLQGNFWTWDKRDFWKGTGWQPGEPVVWTSADKLDPVDAELGKTPQLYNLDAIAYESLMLGMFQIWLGPDNNKTEGAPKITELEFAYSRDGFHWDRPDRRAAIPAARKEGTWDRGYLQSTTGICAIVGDQLWFYYGGFAGDDTRPRDGMYTNGATGLAYMRRDGFASMDVGLETGTLTTRPIQFQGKRLFVNANMQHGRLRAELRDVEGKPIAPFTLDNCLPLRSDSTLKEIRWNAVSDLSQLAGKPVRVHFEMSSGSLYSFWVSPDASGRSDGYVAAGGPGFTGPTDTVGREQLKAAAVILSSEHPLN</sequence>
<name>A0ABU1AHM0_9BACT</name>
<accession>A0ABU1AHM0</accession>
<dbReference type="PANTHER" id="PTHR31988">
    <property type="entry name" value="ESTERASE, PUTATIVE (DUF303)-RELATED"/>
    <property type="match status" value="1"/>
</dbReference>
<dbReference type="Proteomes" id="UP001243717">
    <property type="component" value="Unassembled WGS sequence"/>
</dbReference>
<dbReference type="Gene3D" id="2.115.10.20">
    <property type="entry name" value="Glycosyl hydrolase domain, family 43"/>
    <property type="match status" value="1"/>
</dbReference>
<organism evidence="3 4">
    <name type="scientific">Thalassobacterium sedimentorum</name>
    <dbReference type="NCBI Taxonomy" id="3041258"/>
    <lineage>
        <taxon>Bacteria</taxon>
        <taxon>Pseudomonadati</taxon>
        <taxon>Verrucomicrobiota</taxon>
        <taxon>Opitutia</taxon>
        <taxon>Puniceicoccales</taxon>
        <taxon>Coraliomargaritaceae</taxon>
        <taxon>Thalassobacterium</taxon>
    </lineage>
</organism>
<reference evidence="3 4" key="1">
    <citation type="submission" date="2023-04" db="EMBL/GenBank/DDBJ databases">
        <title>A novel bacteria isolated from coastal sediment.</title>
        <authorList>
            <person name="Liu X.-J."/>
            <person name="Du Z.-J."/>
        </authorList>
    </citation>
    <scope>NUCLEOTIDE SEQUENCE [LARGE SCALE GENOMIC DNA]</scope>
    <source>
        <strain evidence="3 4">SDUM461004</strain>
    </source>
</reference>
<dbReference type="InterPro" id="IPR036514">
    <property type="entry name" value="SGNH_hydro_sf"/>
</dbReference>
<gene>
    <name evidence="3" type="ORF">QEH59_04570</name>
</gene>
<dbReference type="InterPro" id="IPR023296">
    <property type="entry name" value="Glyco_hydro_beta-prop_sf"/>
</dbReference>